<dbReference type="InterPro" id="IPR012337">
    <property type="entry name" value="RNaseH-like_sf"/>
</dbReference>
<organism evidence="2 3">
    <name type="scientific">Acidisarcina polymorpha</name>
    <dbReference type="NCBI Taxonomy" id="2211140"/>
    <lineage>
        <taxon>Bacteria</taxon>
        <taxon>Pseudomonadati</taxon>
        <taxon>Acidobacteriota</taxon>
        <taxon>Terriglobia</taxon>
        <taxon>Terriglobales</taxon>
        <taxon>Acidobacteriaceae</taxon>
        <taxon>Acidisarcina</taxon>
    </lineage>
</organism>
<dbReference type="InterPro" id="IPR025948">
    <property type="entry name" value="HTH-like_dom"/>
</dbReference>
<dbReference type="InterPro" id="IPR036397">
    <property type="entry name" value="RNaseH_sf"/>
</dbReference>
<dbReference type="GO" id="GO:0015074">
    <property type="term" value="P:DNA integration"/>
    <property type="evidence" value="ECO:0007669"/>
    <property type="project" value="InterPro"/>
</dbReference>
<keyword evidence="3" id="KW-1185">Reference proteome</keyword>
<protein>
    <submittedName>
        <fullName evidence="2">Mobile element protein</fullName>
    </submittedName>
</protein>
<feature type="domain" description="Integrase catalytic" evidence="1">
    <location>
        <begin position="64"/>
        <end position="225"/>
    </location>
</feature>
<dbReference type="PROSITE" id="PS50994">
    <property type="entry name" value="INTEGRASE"/>
    <property type="match status" value="1"/>
</dbReference>
<dbReference type="Pfam" id="PF13276">
    <property type="entry name" value="HTH_21"/>
    <property type="match status" value="1"/>
</dbReference>
<dbReference type="Pfam" id="PF13683">
    <property type="entry name" value="rve_3"/>
    <property type="match status" value="1"/>
</dbReference>
<evidence type="ECO:0000259" key="1">
    <source>
        <dbReference type="PROSITE" id="PS50994"/>
    </source>
</evidence>
<proteinExistence type="predicted"/>
<reference evidence="2 3" key="1">
    <citation type="journal article" date="2018" name="Front. Microbiol.">
        <title>Hydrolytic Capabilities as a Key to Environmental Success: Chitinolytic and Cellulolytic Acidobacteria From Acidic Sub-arctic Soils and Boreal Peatlands.</title>
        <authorList>
            <person name="Belova S.E."/>
            <person name="Ravin N.V."/>
            <person name="Pankratov T.A."/>
            <person name="Rakitin A.L."/>
            <person name="Ivanova A.A."/>
            <person name="Beletsky A.V."/>
            <person name="Mardanov A.V."/>
            <person name="Sinninghe Damste J.S."/>
            <person name="Dedysh S.N."/>
        </authorList>
    </citation>
    <scope>NUCLEOTIDE SEQUENCE [LARGE SCALE GENOMIC DNA]</scope>
    <source>
        <strain evidence="2 3">SBC82</strain>
    </source>
</reference>
<dbReference type="KEGG" id="abas:ACPOL_2945"/>
<accession>A0A2Z5G0L0</accession>
<dbReference type="AlphaFoldDB" id="A0A2Z5G0L0"/>
<evidence type="ECO:0000313" key="2">
    <source>
        <dbReference type="EMBL" id="AXC12247.1"/>
    </source>
</evidence>
<dbReference type="Proteomes" id="UP000253606">
    <property type="component" value="Chromosome"/>
</dbReference>
<dbReference type="EMBL" id="CP030840">
    <property type="protein sequence ID" value="AXC12247.1"/>
    <property type="molecule type" value="Genomic_DNA"/>
</dbReference>
<sequence length="233" mass="27211">MRIREIAQGRVRYGYRKIRVLLNREGWNVGKYLVYRLYKEEGLALKKRPKRKRKAMRHREERFIASAPNQAWSIDFVADQLQDGTRFRALTMLDVYTRESVAIEVGQRLKGDDVVRVLNRMKQQRGVPKVLFCDSGSEFTSQAMDLWAYQNGMKIDFSRPGKPTDNAFVESFNGTFRGECLNAHWFGTLAEAKRLIEAWRQEYNESRLHRSLSDRTPTEFATEYAASRVLSTT</sequence>
<name>A0A2Z5G0L0_9BACT</name>
<dbReference type="PANTHER" id="PTHR47515:SF1">
    <property type="entry name" value="BLR2054 PROTEIN"/>
    <property type="match status" value="1"/>
</dbReference>
<dbReference type="InterPro" id="IPR001584">
    <property type="entry name" value="Integrase_cat-core"/>
</dbReference>
<gene>
    <name evidence="2" type="ORF">ACPOL_2945</name>
</gene>
<dbReference type="NCBIfam" id="NF033516">
    <property type="entry name" value="transpos_IS3"/>
    <property type="match status" value="1"/>
</dbReference>
<evidence type="ECO:0000313" key="3">
    <source>
        <dbReference type="Proteomes" id="UP000253606"/>
    </source>
</evidence>
<dbReference type="Gene3D" id="3.30.420.10">
    <property type="entry name" value="Ribonuclease H-like superfamily/Ribonuclease H"/>
    <property type="match status" value="1"/>
</dbReference>
<dbReference type="InterPro" id="IPR048020">
    <property type="entry name" value="Transpos_IS3"/>
</dbReference>
<dbReference type="GO" id="GO:0003676">
    <property type="term" value="F:nucleic acid binding"/>
    <property type="evidence" value="ECO:0007669"/>
    <property type="project" value="InterPro"/>
</dbReference>
<dbReference type="PANTHER" id="PTHR47515">
    <property type="entry name" value="LOW CALCIUM RESPONSE LOCUS PROTEIN T"/>
    <property type="match status" value="1"/>
</dbReference>
<dbReference type="SUPFAM" id="SSF53098">
    <property type="entry name" value="Ribonuclease H-like"/>
    <property type="match status" value="1"/>
</dbReference>